<keyword evidence="1" id="KW-0732">Signal</keyword>
<dbReference type="Pfam" id="PF00089">
    <property type="entry name" value="Trypsin"/>
    <property type="match status" value="1"/>
</dbReference>
<dbReference type="Gene3D" id="2.40.10.10">
    <property type="entry name" value="Trypsin-like serine proteases"/>
    <property type="match status" value="4"/>
</dbReference>
<dbReference type="InterPro" id="IPR043504">
    <property type="entry name" value="Peptidase_S1_PA_chymotrypsin"/>
</dbReference>
<accession>A0A9N9XG90</accession>
<dbReference type="GO" id="GO:0006508">
    <property type="term" value="P:proteolysis"/>
    <property type="evidence" value="ECO:0007669"/>
    <property type="project" value="InterPro"/>
</dbReference>
<dbReference type="Proteomes" id="UP001153709">
    <property type="component" value="Chromosome 7"/>
</dbReference>
<reference evidence="3" key="1">
    <citation type="submission" date="2022-01" db="EMBL/GenBank/DDBJ databases">
        <authorList>
            <person name="King R."/>
        </authorList>
    </citation>
    <scope>NUCLEOTIDE SEQUENCE</scope>
</reference>
<dbReference type="GO" id="GO:0004252">
    <property type="term" value="F:serine-type endopeptidase activity"/>
    <property type="evidence" value="ECO:0007669"/>
    <property type="project" value="InterPro"/>
</dbReference>
<feature type="domain" description="Peptidase S1" evidence="2">
    <location>
        <begin position="13"/>
        <end position="408"/>
    </location>
</feature>
<dbReference type="PANTHER" id="PTHR24260">
    <property type="match status" value="1"/>
</dbReference>
<dbReference type="OrthoDB" id="10061449at2759"/>
<evidence type="ECO:0000313" key="4">
    <source>
        <dbReference type="Proteomes" id="UP001153709"/>
    </source>
</evidence>
<feature type="signal peptide" evidence="1">
    <location>
        <begin position="1"/>
        <end position="16"/>
    </location>
</feature>
<name>A0A9N9XG90_DIABA</name>
<keyword evidence="4" id="KW-1185">Reference proteome</keyword>
<dbReference type="SUPFAM" id="SSF50494">
    <property type="entry name" value="Trypsin-like serine proteases"/>
    <property type="match status" value="2"/>
</dbReference>
<dbReference type="PANTHER" id="PTHR24260:SF132">
    <property type="entry name" value="PEPTIDASE S1 DOMAIN-CONTAINING PROTEIN"/>
    <property type="match status" value="1"/>
</dbReference>
<dbReference type="SMART" id="SM00020">
    <property type="entry name" value="Tryp_SPc"/>
    <property type="match status" value="1"/>
</dbReference>
<evidence type="ECO:0000259" key="2">
    <source>
        <dbReference type="PROSITE" id="PS50240"/>
    </source>
</evidence>
<evidence type="ECO:0000313" key="3">
    <source>
        <dbReference type="EMBL" id="CAG9838546.1"/>
    </source>
</evidence>
<dbReference type="InterPro" id="IPR051333">
    <property type="entry name" value="CLIP_Serine_Protease"/>
</dbReference>
<dbReference type="EMBL" id="OU898282">
    <property type="protein sequence ID" value="CAG9838546.1"/>
    <property type="molecule type" value="Genomic_DNA"/>
</dbReference>
<feature type="chain" id="PRO_5040412454" description="Peptidase S1 domain-containing protein" evidence="1">
    <location>
        <begin position="17"/>
        <end position="413"/>
    </location>
</feature>
<protein>
    <recommendedName>
        <fullName evidence="2">Peptidase S1 domain-containing protein</fullName>
    </recommendedName>
</protein>
<proteinExistence type="predicted"/>
<dbReference type="InterPro" id="IPR001254">
    <property type="entry name" value="Trypsin_dom"/>
</dbReference>
<dbReference type="PROSITE" id="PS50240">
    <property type="entry name" value="TRYPSIN_DOM"/>
    <property type="match status" value="1"/>
</dbReference>
<organism evidence="3 4">
    <name type="scientific">Diabrotica balteata</name>
    <name type="common">Banded cucumber beetle</name>
    <dbReference type="NCBI Taxonomy" id="107213"/>
    <lineage>
        <taxon>Eukaryota</taxon>
        <taxon>Metazoa</taxon>
        <taxon>Ecdysozoa</taxon>
        <taxon>Arthropoda</taxon>
        <taxon>Hexapoda</taxon>
        <taxon>Insecta</taxon>
        <taxon>Pterygota</taxon>
        <taxon>Neoptera</taxon>
        <taxon>Endopterygota</taxon>
        <taxon>Coleoptera</taxon>
        <taxon>Polyphaga</taxon>
        <taxon>Cucujiformia</taxon>
        <taxon>Chrysomeloidea</taxon>
        <taxon>Chrysomelidae</taxon>
        <taxon>Galerucinae</taxon>
        <taxon>Diabroticina</taxon>
        <taxon>Diabroticites</taxon>
        <taxon>Diabrotica</taxon>
    </lineage>
</organism>
<dbReference type="AlphaFoldDB" id="A0A9N9XG90"/>
<sequence>MIALLVLCLVLQTVAPSPVLDRDADQNEYPFIVALESCDTPVCFPECGAVVLSKSWILTLGSCAYVAANYNVRVNAGVVNVSSPDAQLREIEKAVLHPKFNYSQPFSPNNIGLLKLKTPLDLGDSVKPGVLPKQGSDVSLGHVTQLGWLVNKDGRGNPLSVENLETADMDIMDYDVCMAVVEQSMEYKFPDFAQTLFCTGDFTGREDLCFMNDGAPVLQDGLVVNAGVVNVSSPDAQLREIEKVVLHSDFNPFQPFSPNNIGLLKLKTPLDLGDSVQPGVLPKQGSDVSLHHVTHLGWSIIFDGRGYPMGVENLETAETDIIDYDLCMAVVEPSVDFKAPDFAHTLFCTGDFTGREDLCFMNEGNPVLQDGVVVGLYYYTTLGCGRMGSTILTLKTGPYVSWIQENIDEEILD</sequence>
<dbReference type="InterPro" id="IPR009003">
    <property type="entry name" value="Peptidase_S1_PA"/>
</dbReference>
<gene>
    <name evidence="3" type="ORF">DIABBA_LOCUS11426</name>
</gene>
<evidence type="ECO:0000256" key="1">
    <source>
        <dbReference type="SAM" id="SignalP"/>
    </source>
</evidence>